<keyword evidence="1" id="KW-0862">Zinc</keyword>
<feature type="compositionally biased region" description="Polar residues" evidence="2">
    <location>
        <begin position="111"/>
        <end position="130"/>
    </location>
</feature>
<keyword evidence="1" id="KW-0863">Zinc-finger</keyword>
<gene>
    <name evidence="4" type="ORF">SUNI508_11650</name>
</gene>
<sequence>MDFSNPELIEDNDDEQPRRYDQIFDPSIAADLSALSGTMDPQFHWTDDSMPQADAPSSQEDAFNLDDYLFGIEYSARDQNFDLDESTDTKRRDAGLICEEFPMEKEKATAAQDSPDTNNMNNGYGPSNPASFHHQEPSLQNISPFNGSSTIFDASFTRSHINNPARRRSRLMDTVSEAIKTLEQLAACWRCRILHQEVSDPTEKVSATPQRLVDPLLDIINWVSMETNARLHTLLTSAEDTPRKVALDILCPRVNVLDLSGLDEVDAGNYVTLQYHWRSLRICFITQPCLNKSVAMHLLSRQLLAAFVIAWMPYASIKPDFLRLIHTKYVNWENELSQVILREGKAQQNERWWLSTFYSLCIQSHVRHGLKVIESQLKTPSKSNPAAVTSSEYLQLAVQLFYAASSEYDPIALDWDLDDAPAALRTDLRLLKYYRQARKVVKAMNVADGSFDNSYTFLDRAFEIGEYGNEEQPDNFPLSGTKRRANSPASDVMGGYDVDPLDLEGSSSRNFTECRRPSVSIPPLSPAHRMQMSHAPDTIVPPPLSPPRYIGNPWNLPKALRRSRNSSPASRASVDYAGSPHAIARNISSDSLSGLPDNMNRWSLASHGSRSPASGYSGDRFVASGSVPTYPGQSSTMVMPISSPRRFSGASASSLFPELQARRLTASEEPKTRGFYVCKCCPKRPKKFDTMEELSAHEAERQYECSYRGNKFKNKNEAERHQNSLHMRRRSWSCSMLLLGGYNLAFCENTDRPVQADTCGYCGEEFTRSGGSDRNRMPTEQDWDKRLEHLQIVHKFRECNSSKKIFRADHFRQRLKHSHAGTSGKWTNALENACLAEVEPATAPTKST</sequence>
<dbReference type="InterPro" id="IPR057026">
    <property type="entry name" value="Znf-C2H2_ascomycetes"/>
</dbReference>
<dbReference type="InterPro" id="IPR013087">
    <property type="entry name" value="Znf_C2H2_type"/>
</dbReference>
<evidence type="ECO:0000313" key="5">
    <source>
        <dbReference type="Proteomes" id="UP001408356"/>
    </source>
</evidence>
<keyword evidence="5" id="KW-1185">Reference proteome</keyword>
<comment type="caution">
    <text evidence="4">The sequence shown here is derived from an EMBL/GenBank/DDBJ whole genome shotgun (WGS) entry which is preliminary data.</text>
</comment>
<evidence type="ECO:0000256" key="1">
    <source>
        <dbReference type="PROSITE-ProRule" id="PRU00042"/>
    </source>
</evidence>
<organism evidence="4 5">
    <name type="scientific">Seiridium unicorne</name>
    <dbReference type="NCBI Taxonomy" id="138068"/>
    <lineage>
        <taxon>Eukaryota</taxon>
        <taxon>Fungi</taxon>
        <taxon>Dikarya</taxon>
        <taxon>Ascomycota</taxon>
        <taxon>Pezizomycotina</taxon>
        <taxon>Sordariomycetes</taxon>
        <taxon>Xylariomycetidae</taxon>
        <taxon>Amphisphaeriales</taxon>
        <taxon>Sporocadaceae</taxon>
        <taxon>Seiridium</taxon>
    </lineage>
</organism>
<keyword evidence="1" id="KW-0479">Metal-binding</keyword>
<evidence type="ECO:0000313" key="4">
    <source>
        <dbReference type="EMBL" id="KAK9413832.1"/>
    </source>
</evidence>
<reference evidence="4 5" key="1">
    <citation type="journal article" date="2024" name="J. Plant Pathol.">
        <title>Sequence and assembly of the genome of Seiridium unicorne, isolate CBS 538.82, causal agent of cypress canker disease.</title>
        <authorList>
            <person name="Scali E."/>
            <person name="Rocca G.D."/>
            <person name="Danti R."/>
            <person name="Garbelotto M."/>
            <person name="Barberini S."/>
            <person name="Baroncelli R."/>
            <person name="Emiliani G."/>
        </authorList>
    </citation>
    <scope>NUCLEOTIDE SEQUENCE [LARGE SCALE GENOMIC DNA]</scope>
    <source>
        <strain evidence="4 5">BM-138-508</strain>
    </source>
</reference>
<dbReference type="Proteomes" id="UP001408356">
    <property type="component" value="Unassembled WGS sequence"/>
</dbReference>
<dbReference type="EMBL" id="JARVKF010000434">
    <property type="protein sequence ID" value="KAK9413832.1"/>
    <property type="molecule type" value="Genomic_DNA"/>
</dbReference>
<dbReference type="PROSITE" id="PS50157">
    <property type="entry name" value="ZINC_FINGER_C2H2_2"/>
    <property type="match status" value="1"/>
</dbReference>
<name>A0ABR2UH12_9PEZI</name>
<accession>A0ABR2UH12</accession>
<protein>
    <submittedName>
        <fullName evidence="4">C2H2-type domain-containing protein</fullName>
    </submittedName>
</protein>
<feature type="region of interest" description="Disordered" evidence="2">
    <location>
        <begin position="105"/>
        <end position="144"/>
    </location>
</feature>
<evidence type="ECO:0000256" key="2">
    <source>
        <dbReference type="SAM" id="MobiDB-lite"/>
    </source>
</evidence>
<dbReference type="Pfam" id="PF24537">
    <property type="entry name" value="zf-C2H2_fungi"/>
    <property type="match status" value="1"/>
</dbReference>
<evidence type="ECO:0000259" key="3">
    <source>
        <dbReference type="PROSITE" id="PS50157"/>
    </source>
</evidence>
<proteinExistence type="predicted"/>
<feature type="region of interest" description="Disordered" evidence="2">
    <location>
        <begin position="469"/>
        <end position="496"/>
    </location>
</feature>
<feature type="domain" description="C2H2-type" evidence="3">
    <location>
        <begin position="703"/>
        <end position="731"/>
    </location>
</feature>